<evidence type="ECO:0000313" key="3">
    <source>
        <dbReference type="EnsemblMetazoa" id="XP_030829338"/>
    </source>
</evidence>
<accession>A0A7M7N1Q4</accession>
<dbReference type="OrthoDB" id="6160297at2759"/>
<evidence type="ECO:0000313" key="4">
    <source>
        <dbReference type="Proteomes" id="UP000007110"/>
    </source>
</evidence>
<feature type="compositionally biased region" description="Polar residues" evidence="1">
    <location>
        <begin position="517"/>
        <end position="528"/>
    </location>
</feature>
<evidence type="ECO:0000256" key="1">
    <source>
        <dbReference type="SAM" id="MobiDB-lite"/>
    </source>
</evidence>
<proteinExistence type="predicted"/>
<feature type="compositionally biased region" description="Basic and acidic residues" evidence="1">
    <location>
        <begin position="104"/>
        <end position="121"/>
    </location>
</feature>
<feature type="region of interest" description="Disordered" evidence="1">
    <location>
        <begin position="293"/>
        <end position="333"/>
    </location>
</feature>
<feature type="transmembrane region" description="Helical" evidence="2">
    <location>
        <begin position="694"/>
        <end position="716"/>
    </location>
</feature>
<sequence>MSVLDLWSQEKPMASQAGGTEAVVSKAPSEQDVERLVEAKYKAVIEALQTTLRNQGQQRVAAEAPPPMERLPARQSSPQYTRYQDYRHTAYQRDGFPPPPHVHRSQDTHSSHLFRGDGNRERGHKSVSWPKSMVFDGRGSWQAFIAKFNLDAEAFGWTLSQRRNQLCWCLGGSASEYVSLLVKHEPHLGFADLVRKLEKRFASRDEVAQLQFNYARQQPEESHVDWANHLMTLAAHAFADLPDHHVEKQVVHRFCQGCFDREAGHYAIYYCPRSLDEAIDLVRWFQHTHKAIHDKSRKDVRQTSVEVSAEEPRISRTATPDPPQQQPQPSRLDRIEVSNLEKEVDQIHGSVSSMETQVKSSYSSIGSQVKNLQSTVQGLVVVQNCSRVESDLPEPDFGQAGFDLPEPDLGPSRRDLLAPDLGQSVGVDLLEVVLGQSRLDLPQLDLGQLIGLELPELNFGQSTRVDVPEVDFGQSTIVDLPELDLDLPELNVGQSASIESELLSGEDPLDEDVNPKPGSSQLGTSKSTLLDKGGSQDSDLQPECPECSWLLPPWPPPVDESIDVDVPECSWLLPPWPPPVDESIDVDVPECCWLLLSWPPPPVDESTGVNVPECPWLLPPWPPPPVDESTDVYVPECPWFLPPWPPPFDESADVVVPIAQDWPAEVIVYKLGSTLIFSCSWDCWSRRKLSSSRYLSFNSSLYGFCTSLNFLFVWVLV</sequence>
<name>A0A7M7N1Q4_STRPU</name>
<dbReference type="GeneID" id="105438255"/>
<keyword evidence="4" id="KW-1185">Reference proteome</keyword>
<dbReference type="InParanoid" id="A0A7M7N1Q4"/>
<feature type="region of interest" description="Disordered" evidence="1">
    <location>
        <begin position="503"/>
        <end position="542"/>
    </location>
</feature>
<evidence type="ECO:0000256" key="2">
    <source>
        <dbReference type="SAM" id="Phobius"/>
    </source>
</evidence>
<feature type="region of interest" description="Disordered" evidence="1">
    <location>
        <begin position="56"/>
        <end position="79"/>
    </location>
</feature>
<feature type="region of interest" description="Disordered" evidence="1">
    <location>
        <begin position="96"/>
        <end position="126"/>
    </location>
</feature>
<dbReference type="EnsemblMetazoa" id="XM_030973478">
    <property type="protein sequence ID" value="XP_030829338"/>
    <property type="gene ID" value="LOC105438255"/>
</dbReference>
<organism evidence="3 4">
    <name type="scientific">Strongylocentrotus purpuratus</name>
    <name type="common">Purple sea urchin</name>
    <dbReference type="NCBI Taxonomy" id="7668"/>
    <lineage>
        <taxon>Eukaryota</taxon>
        <taxon>Metazoa</taxon>
        <taxon>Echinodermata</taxon>
        <taxon>Eleutherozoa</taxon>
        <taxon>Echinozoa</taxon>
        <taxon>Echinoidea</taxon>
        <taxon>Euechinoidea</taxon>
        <taxon>Echinacea</taxon>
        <taxon>Camarodonta</taxon>
        <taxon>Echinidea</taxon>
        <taxon>Strongylocentrotidae</taxon>
        <taxon>Strongylocentrotus</taxon>
    </lineage>
</organism>
<feature type="region of interest" description="Disordered" evidence="1">
    <location>
        <begin position="1"/>
        <end position="30"/>
    </location>
</feature>
<reference evidence="4" key="1">
    <citation type="submission" date="2015-02" db="EMBL/GenBank/DDBJ databases">
        <title>Genome sequencing for Strongylocentrotus purpuratus.</title>
        <authorList>
            <person name="Murali S."/>
            <person name="Liu Y."/>
            <person name="Vee V."/>
            <person name="English A."/>
            <person name="Wang M."/>
            <person name="Skinner E."/>
            <person name="Han Y."/>
            <person name="Muzny D.M."/>
            <person name="Worley K.C."/>
            <person name="Gibbs R.A."/>
        </authorList>
    </citation>
    <scope>NUCLEOTIDE SEQUENCE</scope>
</reference>
<keyword evidence="2" id="KW-1133">Transmembrane helix</keyword>
<dbReference type="Proteomes" id="UP000007110">
    <property type="component" value="Unassembled WGS sequence"/>
</dbReference>
<dbReference type="KEGG" id="spu:105438255"/>
<dbReference type="AlphaFoldDB" id="A0A7M7N1Q4"/>
<keyword evidence="2" id="KW-0472">Membrane</keyword>
<keyword evidence="2" id="KW-0812">Transmembrane</keyword>
<evidence type="ECO:0008006" key="5">
    <source>
        <dbReference type="Google" id="ProtNLM"/>
    </source>
</evidence>
<protein>
    <recommendedName>
        <fullName evidence="5">Retrotransposon gag domain-containing protein</fullName>
    </recommendedName>
</protein>
<reference evidence="3" key="2">
    <citation type="submission" date="2021-01" db="UniProtKB">
        <authorList>
            <consortium name="EnsemblMetazoa"/>
        </authorList>
    </citation>
    <scope>IDENTIFICATION</scope>
</reference>
<dbReference type="RefSeq" id="XP_030829338.1">
    <property type="nucleotide sequence ID" value="XM_030973478.1"/>
</dbReference>